<accession>A0ABR1S478</accession>
<evidence type="ECO:0000313" key="3">
    <source>
        <dbReference type="Proteomes" id="UP001396898"/>
    </source>
</evidence>
<comment type="caution">
    <text evidence="2">The sequence shown here is derived from an EMBL/GenBank/DDBJ whole genome shotgun (WGS) entry which is preliminary data.</text>
</comment>
<evidence type="ECO:0000313" key="2">
    <source>
        <dbReference type="EMBL" id="KAK8026606.1"/>
    </source>
</evidence>
<evidence type="ECO:0000256" key="1">
    <source>
        <dbReference type="SAM" id="MobiDB-lite"/>
    </source>
</evidence>
<sequence length="63" mass="6883">MKLVLARKSNAESLPPAAQPSSVTSSTSALDALKSPHREVERFLILNLARPNRHSTSLDNRMA</sequence>
<dbReference type="EMBL" id="JAQQWI010000007">
    <property type="protein sequence ID" value="KAK8026606.1"/>
    <property type="molecule type" value="Genomic_DNA"/>
</dbReference>
<organism evidence="2 3">
    <name type="scientific">Apiospora marii</name>
    <dbReference type="NCBI Taxonomy" id="335849"/>
    <lineage>
        <taxon>Eukaryota</taxon>
        <taxon>Fungi</taxon>
        <taxon>Dikarya</taxon>
        <taxon>Ascomycota</taxon>
        <taxon>Pezizomycotina</taxon>
        <taxon>Sordariomycetes</taxon>
        <taxon>Xylariomycetidae</taxon>
        <taxon>Amphisphaeriales</taxon>
        <taxon>Apiosporaceae</taxon>
        <taxon>Apiospora</taxon>
    </lineage>
</organism>
<proteinExistence type="predicted"/>
<dbReference type="Proteomes" id="UP001396898">
    <property type="component" value="Unassembled WGS sequence"/>
</dbReference>
<feature type="region of interest" description="Disordered" evidence="1">
    <location>
        <begin position="1"/>
        <end position="34"/>
    </location>
</feature>
<feature type="compositionally biased region" description="Polar residues" evidence="1">
    <location>
        <begin position="19"/>
        <end position="29"/>
    </location>
</feature>
<gene>
    <name evidence="2" type="ORF">PG991_003662</name>
</gene>
<protein>
    <submittedName>
        <fullName evidence="2">Uncharacterized protein</fullName>
    </submittedName>
</protein>
<reference evidence="2 3" key="1">
    <citation type="submission" date="2023-01" db="EMBL/GenBank/DDBJ databases">
        <title>Analysis of 21 Apiospora genomes using comparative genomics revels a genus with tremendous synthesis potential of carbohydrate active enzymes and secondary metabolites.</title>
        <authorList>
            <person name="Sorensen T."/>
        </authorList>
    </citation>
    <scope>NUCLEOTIDE SEQUENCE [LARGE SCALE GENOMIC DNA]</scope>
    <source>
        <strain evidence="2 3">CBS 20057</strain>
    </source>
</reference>
<name>A0ABR1S478_9PEZI</name>
<keyword evidence="3" id="KW-1185">Reference proteome</keyword>